<reference evidence="4 5" key="1">
    <citation type="submission" date="2018-07" db="EMBL/GenBank/DDBJ databases">
        <title>Genomic Encyclopedia of Type Strains, Phase IV (KMG-IV): sequencing the most valuable type-strain genomes for metagenomic binning, comparative biology and taxonomic classification.</title>
        <authorList>
            <person name="Goeker M."/>
        </authorList>
    </citation>
    <scope>NUCLEOTIDE SEQUENCE [LARGE SCALE GENOMIC DNA]</scope>
    <source>
        <strain evidence="4 5">DSM 26725</strain>
    </source>
</reference>
<feature type="region of interest" description="Disordered" evidence="1">
    <location>
        <begin position="96"/>
        <end position="170"/>
    </location>
</feature>
<evidence type="ECO:0000313" key="4">
    <source>
        <dbReference type="EMBL" id="RED16403.1"/>
    </source>
</evidence>
<name>A0A3D9FF91_9SPHN</name>
<dbReference type="InterPro" id="IPR007730">
    <property type="entry name" value="SPOR-like_dom"/>
</dbReference>
<keyword evidence="2" id="KW-0472">Membrane</keyword>
<comment type="caution">
    <text evidence="4">The sequence shown here is derived from an EMBL/GenBank/DDBJ whole genome shotgun (WGS) entry which is preliminary data.</text>
</comment>
<evidence type="ECO:0000256" key="2">
    <source>
        <dbReference type="SAM" id="Phobius"/>
    </source>
</evidence>
<dbReference type="RefSeq" id="WP_116235812.1">
    <property type="nucleotide sequence ID" value="NZ_QRDP01000004.1"/>
</dbReference>
<dbReference type="Gene3D" id="3.30.70.1070">
    <property type="entry name" value="Sporulation related repeat"/>
    <property type="match status" value="1"/>
</dbReference>
<dbReference type="OrthoDB" id="7390714at2"/>
<dbReference type="InterPro" id="IPR036680">
    <property type="entry name" value="SPOR-like_sf"/>
</dbReference>
<sequence>MGNEDALDASEEDRLPWLEAVEEDEDEGVGLLTLIGGILGVLVVIALVIGGILWLRGQDGAAPDGAELIAAPEEDYRVRPSEAGGMEVEGEGDAAFAASEGGSPEGRIDRSATPEEPVTGTRVAATAGENSGNDADGQPTGAASARIPASNRQLAESAPRTSGDNAAASAGGATAASGRLIQLGAFSSEAAANRAWTQMVSQNRTLSSLTKSVTPVQAGGRTLYRLRAAARSRDVARSLCSSLRNAGQPCSVVVN</sequence>
<gene>
    <name evidence="4" type="ORF">DFR46_1426</name>
</gene>
<feature type="transmembrane region" description="Helical" evidence="2">
    <location>
        <begin position="31"/>
        <end position="55"/>
    </location>
</feature>
<keyword evidence="2" id="KW-1133">Transmembrane helix</keyword>
<dbReference type="EMBL" id="QRDP01000004">
    <property type="protein sequence ID" value="RED16403.1"/>
    <property type="molecule type" value="Genomic_DNA"/>
</dbReference>
<protein>
    <submittedName>
        <fullName evidence="4">Sporulation related protein</fullName>
    </submittedName>
</protein>
<evidence type="ECO:0000256" key="1">
    <source>
        <dbReference type="SAM" id="MobiDB-lite"/>
    </source>
</evidence>
<feature type="compositionally biased region" description="Polar residues" evidence="1">
    <location>
        <begin position="150"/>
        <end position="164"/>
    </location>
</feature>
<dbReference type="SUPFAM" id="SSF110997">
    <property type="entry name" value="Sporulation related repeat"/>
    <property type="match status" value="1"/>
</dbReference>
<proteinExistence type="predicted"/>
<keyword evidence="5" id="KW-1185">Reference proteome</keyword>
<dbReference type="PROSITE" id="PS51724">
    <property type="entry name" value="SPOR"/>
    <property type="match status" value="1"/>
</dbReference>
<dbReference type="Proteomes" id="UP000256310">
    <property type="component" value="Unassembled WGS sequence"/>
</dbReference>
<accession>A0A3D9FF91</accession>
<evidence type="ECO:0000259" key="3">
    <source>
        <dbReference type="PROSITE" id="PS51724"/>
    </source>
</evidence>
<feature type="domain" description="SPOR" evidence="3">
    <location>
        <begin position="173"/>
        <end position="255"/>
    </location>
</feature>
<evidence type="ECO:0000313" key="5">
    <source>
        <dbReference type="Proteomes" id="UP000256310"/>
    </source>
</evidence>
<dbReference type="AlphaFoldDB" id="A0A3D9FF91"/>
<dbReference type="GO" id="GO:0042834">
    <property type="term" value="F:peptidoglycan binding"/>
    <property type="evidence" value="ECO:0007669"/>
    <property type="project" value="InterPro"/>
</dbReference>
<keyword evidence="2" id="KW-0812">Transmembrane</keyword>
<organism evidence="4 5">
    <name type="scientific">Parasphingopyxis lamellibrachiae</name>
    <dbReference type="NCBI Taxonomy" id="680125"/>
    <lineage>
        <taxon>Bacteria</taxon>
        <taxon>Pseudomonadati</taxon>
        <taxon>Pseudomonadota</taxon>
        <taxon>Alphaproteobacteria</taxon>
        <taxon>Sphingomonadales</taxon>
        <taxon>Sphingomonadaceae</taxon>
        <taxon>Parasphingopyxis</taxon>
    </lineage>
</organism>
<dbReference type="Pfam" id="PF05036">
    <property type="entry name" value="SPOR"/>
    <property type="match status" value="1"/>
</dbReference>